<dbReference type="EMBL" id="DUZY01000001">
    <property type="protein sequence ID" value="DAD21844.1"/>
    <property type="molecule type" value="Genomic_DNA"/>
</dbReference>
<dbReference type="FunFam" id="3.40.50.2000:FF:000027">
    <property type="entry name" value="Glycosyltransferase"/>
    <property type="match status" value="1"/>
</dbReference>
<dbReference type="PANTHER" id="PTHR11926">
    <property type="entry name" value="GLUCOSYL/GLUCURONOSYL TRANSFERASES"/>
    <property type="match status" value="1"/>
</dbReference>
<evidence type="ECO:0000313" key="4">
    <source>
        <dbReference type="EMBL" id="DAD21844.1"/>
    </source>
</evidence>
<keyword evidence="3" id="KW-0328">Glycosyltransferase</keyword>
<evidence type="ECO:0000256" key="1">
    <source>
        <dbReference type="ARBA" id="ARBA00009995"/>
    </source>
</evidence>
<dbReference type="CDD" id="cd03784">
    <property type="entry name" value="GT1_Gtf-like"/>
    <property type="match status" value="1"/>
</dbReference>
<gene>
    <name evidence="4" type="ORF">HUJ06_023307</name>
</gene>
<dbReference type="Proteomes" id="UP000607653">
    <property type="component" value="Unassembled WGS sequence"/>
</dbReference>
<evidence type="ECO:0008006" key="6">
    <source>
        <dbReference type="Google" id="ProtNLM"/>
    </source>
</evidence>
<evidence type="ECO:0000313" key="5">
    <source>
        <dbReference type="Proteomes" id="UP000607653"/>
    </source>
</evidence>
<organism evidence="4 5">
    <name type="scientific">Nelumbo nucifera</name>
    <name type="common">Sacred lotus</name>
    <dbReference type="NCBI Taxonomy" id="4432"/>
    <lineage>
        <taxon>Eukaryota</taxon>
        <taxon>Viridiplantae</taxon>
        <taxon>Streptophyta</taxon>
        <taxon>Embryophyta</taxon>
        <taxon>Tracheophyta</taxon>
        <taxon>Spermatophyta</taxon>
        <taxon>Magnoliopsida</taxon>
        <taxon>Proteales</taxon>
        <taxon>Nelumbonaceae</taxon>
        <taxon>Nelumbo</taxon>
    </lineage>
</organism>
<dbReference type="Pfam" id="PF00201">
    <property type="entry name" value="UDPGT"/>
    <property type="match status" value="1"/>
</dbReference>
<dbReference type="PROSITE" id="PS00375">
    <property type="entry name" value="UDPGT"/>
    <property type="match status" value="1"/>
</dbReference>
<reference evidence="4 5" key="1">
    <citation type="journal article" date="2020" name="Mol. Biol. Evol.">
        <title>Distinct Expression and Methylation Patterns for Genes with Different Fates following a Single Whole-Genome Duplication in Flowering Plants.</title>
        <authorList>
            <person name="Shi T."/>
            <person name="Rahmani R.S."/>
            <person name="Gugger P.F."/>
            <person name="Wang M."/>
            <person name="Li H."/>
            <person name="Zhang Y."/>
            <person name="Li Z."/>
            <person name="Wang Q."/>
            <person name="Van de Peer Y."/>
            <person name="Marchal K."/>
            <person name="Chen J."/>
        </authorList>
    </citation>
    <scope>NUCLEOTIDE SEQUENCE [LARGE SCALE GENOMIC DNA]</scope>
    <source>
        <tissue evidence="4">Leaf</tissue>
    </source>
</reference>
<dbReference type="AlphaFoldDB" id="A0A822XJW9"/>
<evidence type="ECO:0000256" key="2">
    <source>
        <dbReference type="ARBA" id="ARBA00022679"/>
    </source>
</evidence>
<dbReference type="SUPFAM" id="SSF53756">
    <property type="entry name" value="UDP-Glycosyltransferase/glycogen phosphorylase"/>
    <property type="match status" value="1"/>
</dbReference>
<accession>A0A822XJW9</accession>
<dbReference type="InterPro" id="IPR035595">
    <property type="entry name" value="UDP_glycos_trans_CS"/>
</dbReference>
<dbReference type="PANTHER" id="PTHR11926:SF774">
    <property type="entry name" value="UDP-GLYCOSYLTRANSFERASE 85A1-RELATED"/>
    <property type="match status" value="1"/>
</dbReference>
<dbReference type="Gene3D" id="3.40.50.2000">
    <property type="entry name" value="Glycogen Phosphorylase B"/>
    <property type="match status" value="2"/>
</dbReference>
<keyword evidence="2 3" id="KW-0808">Transferase</keyword>
<comment type="similarity">
    <text evidence="1 3">Belongs to the UDP-glycosyltransferase family.</text>
</comment>
<comment type="caution">
    <text evidence="4">The sequence shown here is derived from an EMBL/GenBank/DDBJ whole genome shotgun (WGS) entry which is preliminary data.</text>
</comment>
<proteinExistence type="inferred from homology"/>
<dbReference type="InterPro" id="IPR002213">
    <property type="entry name" value="UDP_glucos_trans"/>
</dbReference>
<evidence type="ECO:0000256" key="3">
    <source>
        <dbReference type="RuleBase" id="RU003718"/>
    </source>
</evidence>
<protein>
    <recommendedName>
        <fullName evidence="6">7-deoxyloganetin glucosyltransferase-like</fullName>
    </recommendedName>
</protein>
<sequence length="233" mass="26423">MFPRIYTIGPLHLLHNQIMEDGLKSVGSNLWKERLDCLEWLDSKKPNSVVYVNFGSITVMTSQQLVEFAWGLANSNHTFLCVIRVDLVAGDSVLLPPEFVTDTEERGLIVSWCPQEQVLNHPSIGAFLTHCGWNSTIESICGGVPMICWPFFAEQQTNCRYVCTEWGMGFEIDSNVRREHVTDIIKQLMEGEKGKEIKNKAMEWKKRAEEATNLGGSSQLNLDKMINEVLLCQ</sequence>
<keyword evidence="5" id="KW-1185">Reference proteome</keyword>
<dbReference type="GO" id="GO:0008194">
    <property type="term" value="F:UDP-glycosyltransferase activity"/>
    <property type="evidence" value="ECO:0007669"/>
    <property type="project" value="InterPro"/>
</dbReference>
<name>A0A822XJW9_NELNU</name>